<protein>
    <recommendedName>
        <fullName evidence="2">Zn(2)-C6 fungal-type domain-containing protein</fullName>
    </recommendedName>
</protein>
<dbReference type="SMART" id="SM00066">
    <property type="entry name" value="GAL4"/>
    <property type="match status" value="1"/>
</dbReference>
<dbReference type="InterPro" id="IPR036864">
    <property type="entry name" value="Zn2-C6_fun-type_DNA-bd_sf"/>
</dbReference>
<reference evidence="3" key="1">
    <citation type="submission" date="2015-01" db="EMBL/GenBank/DDBJ databases">
        <authorList>
            <person name="Durling Mikael"/>
        </authorList>
    </citation>
    <scope>NUCLEOTIDE SEQUENCE</scope>
</reference>
<dbReference type="AlphaFoldDB" id="A0A0B7KJ30"/>
<dbReference type="PANTHER" id="PTHR47784:SF5">
    <property type="entry name" value="STEROL UPTAKE CONTROL PROTEIN 2"/>
    <property type="match status" value="1"/>
</dbReference>
<dbReference type="EMBL" id="CDPU01000046">
    <property type="protein sequence ID" value="CEO54845.1"/>
    <property type="molecule type" value="Genomic_DNA"/>
</dbReference>
<organism evidence="3">
    <name type="scientific">Bionectria ochroleuca</name>
    <name type="common">Gliocladium roseum</name>
    <dbReference type="NCBI Taxonomy" id="29856"/>
    <lineage>
        <taxon>Eukaryota</taxon>
        <taxon>Fungi</taxon>
        <taxon>Dikarya</taxon>
        <taxon>Ascomycota</taxon>
        <taxon>Pezizomycotina</taxon>
        <taxon>Sordariomycetes</taxon>
        <taxon>Hypocreomycetidae</taxon>
        <taxon>Hypocreales</taxon>
        <taxon>Bionectriaceae</taxon>
        <taxon>Clonostachys</taxon>
    </lineage>
</organism>
<proteinExistence type="predicted"/>
<dbReference type="Pfam" id="PF11951">
    <property type="entry name" value="Fungal_trans_2"/>
    <property type="match status" value="1"/>
</dbReference>
<evidence type="ECO:0000256" key="1">
    <source>
        <dbReference type="ARBA" id="ARBA00023242"/>
    </source>
</evidence>
<dbReference type="PROSITE" id="PS50048">
    <property type="entry name" value="ZN2_CY6_FUNGAL_2"/>
    <property type="match status" value="1"/>
</dbReference>
<name>A0A0B7KJ30_BIOOC</name>
<feature type="domain" description="Zn(2)-C6 fungal-type" evidence="2">
    <location>
        <begin position="22"/>
        <end position="52"/>
    </location>
</feature>
<dbReference type="PROSITE" id="PS00463">
    <property type="entry name" value="ZN2_CY6_FUNGAL_1"/>
    <property type="match status" value="1"/>
</dbReference>
<dbReference type="InterPro" id="IPR053157">
    <property type="entry name" value="Sterol_Uptake_Regulator"/>
</dbReference>
<dbReference type="GO" id="GO:0008270">
    <property type="term" value="F:zinc ion binding"/>
    <property type="evidence" value="ECO:0007669"/>
    <property type="project" value="InterPro"/>
</dbReference>
<evidence type="ECO:0000259" key="2">
    <source>
        <dbReference type="PROSITE" id="PS50048"/>
    </source>
</evidence>
<dbReference type="InterPro" id="IPR001138">
    <property type="entry name" value="Zn2Cys6_DnaBD"/>
</dbReference>
<accession>A0A0B7KJ30</accession>
<evidence type="ECO:0000313" key="3">
    <source>
        <dbReference type="EMBL" id="CEO54845.1"/>
    </source>
</evidence>
<dbReference type="CDD" id="cd00067">
    <property type="entry name" value="GAL4"/>
    <property type="match status" value="1"/>
</dbReference>
<gene>
    <name evidence="3" type="ORF">BN869_000010903_1</name>
</gene>
<dbReference type="Pfam" id="PF00172">
    <property type="entry name" value="Zn_clus"/>
    <property type="match status" value="1"/>
</dbReference>
<dbReference type="InterPro" id="IPR021858">
    <property type="entry name" value="Fun_TF"/>
</dbReference>
<keyword evidence="1" id="KW-0539">Nucleus</keyword>
<dbReference type="SUPFAM" id="SSF57701">
    <property type="entry name" value="Zn2/Cys6 DNA-binding domain"/>
    <property type="match status" value="1"/>
</dbReference>
<dbReference type="PANTHER" id="PTHR47784">
    <property type="entry name" value="STEROL UPTAKE CONTROL PROTEIN 2"/>
    <property type="match status" value="1"/>
</dbReference>
<dbReference type="Gene3D" id="4.10.240.10">
    <property type="entry name" value="Zn(2)-C6 fungal-type DNA-binding domain"/>
    <property type="match status" value="1"/>
</dbReference>
<sequence length="566" mass="64465">MSGERPKIEPTRRQFVTRSRLGCSNCKDRRIRCDEKRPRCSNCVKMAKACSYGPAKVPLRDRRAQLQSSDQAPWIVQNSSPQTWSNAAAKVSVTGEGRNPAPWKFIELERMNTFDAFPIMMPLRSKELLHYFRQVGEAFTMPSEQQPEQQLDDCMSSAVQDPFALRNMLLIAGIHYAWNLGDLQTFEPTFLSHKIQAIQLVNEKLSSPSDGKDYMSCANYIITLSFTECCLGNFRVAEAHLRGLMRFIDAHRANEQDLSSEDAIKRELTDRYLILAYNFVHSLKSRLDDFLASTAIVENISRDSDPKGLARVLHRWHIQEATGLAFRLKTIRLFPYFFSSAIVTKYPRHVDVSNILSCLAQITKQHDARFAGSEATYDAHSRYELWDSGGPSRLLSAVVNAHLDSISIEPSLVSQANPGFVSSWSGFCVAIGMYLTSVLGIWNQGSPAESSLLYHVLLILKQDLQTSWLNFKARSKESQALWIWKWFAGALTIAHVQPNDCNKRFRELSVEFLSLVEHCRGVIRQDSEHWPEVKALLHRVVWPHELPKEMEVIEFWNNPILGLLSS</sequence>
<dbReference type="GO" id="GO:0001228">
    <property type="term" value="F:DNA-binding transcription activator activity, RNA polymerase II-specific"/>
    <property type="evidence" value="ECO:0007669"/>
    <property type="project" value="TreeGrafter"/>
</dbReference>